<reference evidence="3" key="1">
    <citation type="journal article" date="2014" name="Int. J. Syst. Evol. Microbiol.">
        <title>Complete genome sequence of Corynebacterium casei LMG S-19264T (=DSM 44701T), isolated from a smear-ripened cheese.</title>
        <authorList>
            <consortium name="US DOE Joint Genome Institute (JGI-PGF)"/>
            <person name="Walter F."/>
            <person name="Albersmeier A."/>
            <person name="Kalinowski J."/>
            <person name="Ruckert C."/>
        </authorList>
    </citation>
    <scope>NUCLEOTIDE SEQUENCE</scope>
    <source>
        <strain evidence="3">CGMCC 1.12698</strain>
    </source>
</reference>
<dbReference type="CDD" id="cd00063">
    <property type="entry name" value="FN3"/>
    <property type="match status" value="1"/>
</dbReference>
<dbReference type="InterPro" id="IPR013783">
    <property type="entry name" value="Ig-like_fold"/>
</dbReference>
<dbReference type="InterPro" id="IPR003961">
    <property type="entry name" value="FN3_dom"/>
</dbReference>
<dbReference type="InterPro" id="IPR036116">
    <property type="entry name" value="FN3_sf"/>
</dbReference>
<dbReference type="Gene3D" id="2.60.40.10">
    <property type="entry name" value="Immunoglobulins"/>
    <property type="match status" value="2"/>
</dbReference>
<dbReference type="EMBL" id="BMFK01000001">
    <property type="protein sequence ID" value="GGE70278.1"/>
    <property type="molecule type" value="Genomic_DNA"/>
</dbReference>
<name>A0A917AS34_9BACI</name>
<dbReference type="Proteomes" id="UP000605259">
    <property type="component" value="Unassembled WGS sequence"/>
</dbReference>
<dbReference type="SMART" id="SM00060">
    <property type="entry name" value="FN3"/>
    <property type="match status" value="1"/>
</dbReference>
<feature type="chain" id="PRO_5038439117" description="Fibronectin type-III domain-containing protein" evidence="1">
    <location>
        <begin position="25"/>
        <end position="700"/>
    </location>
</feature>
<gene>
    <name evidence="3" type="ORF">GCM10007140_20260</name>
</gene>
<evidence type="ECO:0000313" key="3">
    <source>
        <dbReference type="EMBL" id="GGE70278.1"/>
    </source>
</evidence>
<dbReference type="AlphaFoldDB" id="A0A917AS34"/>
<comment type="caution">
    <text evidence="3">The sequence shown here is derived from an EMBL/GenBank/DDBJ whole genome shotgun (WGS) entry which is preliminary data.</text>
</comment>
<dbReference type="SUPFAM" id="SSF49265">
    <property type="entry name" value="Fibronectin type III"/>
    <property type="match status" value="1"/>
</dbReference>
<feature type="domain" description="Fibronectin type-III" evidence="2">
    <location>
        <begin position="285"/>
        <end position="354"/>
    </location>
</feature>
<evidence type="ECO:0000256" key="1">
    <source>
        <dbReference type="SAM" id="SignalP"/>
    </source>
</evidence>
<organism evidence="3 4">
    <name type="scientific">Priestia taiwanensis</name>
    <dbReference type="NCBI Taxonomy" id="1347902"/>
    <lineage>
        <taxon>Bacteria</taxon>
        <taxon>Bacillati</taxon>
        <taxon>Bacillota</taxon>
        <taxon>Bacilli</taxon>
        <taxon>Bacillales</taxon>
        <taxon>Bacillaceae</taxon>
        <taxon>Priestia</taxon>
    </lineage>
</organism>
<accession>A0A917AS34</accession>
<proteinExistence type="predicted"/>
<evidence type="ECO:0000313" key="4">
    <source>
        <dbReference type="Proteomes" id="UP000605259"/>
    </source>
</evidence>
<dbReference type="RefSeq" id="WP_188388241.1">
    <property type="nucleotide sequence ID" value="NZ_BMFK01000001.1"/>
</dbReference>
<reference evidence="3" key="2">
    <citation type="submission" date="2020-09" db="EMBL/GenBank/DDBJ databases">
        <authorList>
            <person name="Sun Q."/>
            <person name="Zhou Y."/>
        </authorList>
    </citation>
    <scope>NUCLEOTIDE SEQUENCE</scope>
    <source>
        <strain evidence="3">CGMCC 1.12698</strain>
    </source>
</reference>
<evidence type="ECO:0000259" key="2">
    <source>
        <dbReference type="SMART" id="SM00060"/>
    </source>
</evidence>
<sequence>MIKKSLGIISMLFVLLFVSQGDLSANGTREMMDKEFFAFNEPTFRSKKANNNSVYKPQPILVLEKRSDGWWKIQTWEGPKWIFQKAEIYHKAFNFHVYNEPTFEAAKANRGIEYPPHPLIIIEKRSDGWWKIDTWEGAKWTYHHSTRIDKEFFAFDDPTFRSKKANNNKAYIPQSPNVVEKRSDGWWKIETWEGLKWIFPKADIFDINKNFYAYNEPSPHSQKANNGGVYTPQRMIVLEKRSDGWWKVDTWEGSKWIFPNEVTNPIACGRNDNVPKAAARAYAPTINVPRLNVDSKSTSDSVTLKWNDISDKYNVYVKDQLVWSGSESTYTHKDLDGNTRYTFKVVAFDNNNKPMDISTVQAMTKENKNLAVARSAAVASPSVTTVLDNVQVVANIAQDKIEQKWYGIIPDDDGTYEIYRNDVRIGKTQSPCFIDTTVSPGSHYFYKFIGKTKVTDAKEIQEIKDKGGSPEKDGNYYHYYEVGNESIIEALEDFTYASPARITIPSYEYDFQYQFRYQTFIPDATVSDWMTDRAFGKGTVLHGDGRGFYYNAISYRTKTEVLARFTNSGSSVKLLEAKVGPSIMIHPKDGTITKTASNSGISLRTDVSTKKYLEFTVQHEVGIPFKGWGFVNLPAIDYRYSVFMHLRGDHFIRGHHDMAPSHEMYLRRPYTDIPITTLLQSENKGLWALGGYRKTFKYHF</sequence>
<keyword evidence="4" id="KW-1185">Reference proteome</keyword>
<keyword evidence="1" id="KW-0732">Signal</keyword>
<feature type="signal peptide" evidence="1">
    <location>
        <begin position="1"/>
        <end position="24"/>
    </location>
</feature>
<protein>
    <recommendedName>
        <fullName evidence="2">Fibronectin type-III domain-containing protein</fullName>
    </recommendedName>
</protein>